<evidence type="ECO:0000313" key="2">
    <source>
        <dbReference type="Proteomes" id="UP000253597"/>
    </source>
</evidence>
<sequence>MSKTIEFAHGAPPKGFSEHLKNYFELVSIDAYMTPDFIDRSLPILFSEDDYVLVTAKRKEHVTYRELGRFELVDGIFSKGDYVHSFFIAKNIFNNKQTGKSVKLAALLYEERSKVHIWNPTFEELFLPLILDDLENDTDSHWRSLQEIHQFRSFDFDVYNIVECNDVDYEIVSIDNLCFNTTVFYSLLNHIFLIEDEKYPDIPGSNRTLKAYKDLYDDHLNDCVDMDKWRKAHHLKNPWKD</sequence>
<evidence type="ECO:0000313" key="1">
    <source>
        <dbReference type="EMBL" id="RWQ72567.1"/>
    </source>
</evidence>
<organism evidence="1 2">
    <name type="scientific">Bacillus cereus</name>
    <dbReference type="NCBI Taxonomy" id="1396"/>
    <lineage>
        <taxon>Bacteria</taxon>
        <taxon>Bacillati</taxon>
        <taxon>Bacillota</taxon>
        <taxon>Bacilli</taxon>
        <taxon>Bacillales</taxon>
        <taxon>Bacillaceae</taxon>
        <taxon>Bacillus</taxon>
        <taxon>Bacillus cereus group</taxon>
    </lineage>
</organism>
<protein>
    <submittedName>
        <fullName evidence="1">Uncharacterized protein</fullName>
    </submittedName>
</protein>
<reference evidence="1 2" key="1">
    <citation type="submission" date="2019-01" db="EMBL/GenBank/DDBJ databases">
        <title>Draft genome sequence of heavy metal resistant Bacillus cereus NWUAB01.</title>
        <authorList>
            <person name="Babalola O."/>
            <person name="Aremu B.R."/>
            <person name="Ayangbenro A.S."/>
        </authorList>
    </citation>
    <scope>NUCLEOTIDE SEQUENCE [LARGE SCALE GENOMIC DNA]</scope>
    <source>
        <strain evidence="1 2">NWUAB01</strain>
    </source>
</reference>
<gene>
    <name evidence="1" type="ORF">DR116_0018510</name>
</gene>
<accession>A0A9X8IY89</accession>
<comment type="caution">
    <text evidence="1">The sequence shown here is derived from an EMBL/GenBank/DDBJ whole genome shotgun (WGS) entry which is preliminary data.</text>
</comment>
<dbReference type="AlphaFoldDB" id="A0A9X8IY89"/>
<dbReference type="EMBL" id="QNGD03000009">
    <property type="protein sequence ID" value="RWQ72567.1"/>
    <property type="molecule type" value="Genomic_DNA"/>
</dbReference>
<proteinExistence type="predicted"/>
<name>A0A9X8IY89_BACCE</name>
<dbReference type="RefSeq" id="WP_113304496.1">
    <property type="nucleotide sequence ID" value="NZ_QNGD03000009.1"/>
</dbReference>
<dbReference type="Proteomes" id="UP000253597">
    <property type="component" value="Unassembled WGS sequence"/>
</dbReference>